<keyword evidence="2" id="KW-0812">Transmembrane</keyword>
<feature type="compositionally biased region" description="Basic residues" evidence="1">
    <location>
        <begin position="446"/>
        <end position="458"/>
    </location>
</feature>
<feature type="region of interest" description="Disordered" evidence="1">
    <location>
        <begin position="36"/>
        <end position="84"/>
    </location>
</feature>
<dbReference type="Proteomes" id="UP001166286">
    <property type="component" value="Unassembled WGS sequence"/>
</dbReference>
<feature type="compositionally biased region" description="Basic and acidic residues" evidence="1">
    <location>
        <begin position="129"/>
        <end position="147"/>
    </location>
</feature>
<gene>
    <name evidence="3" type="ORF">JMJ35_002989</name>
</gene>
<evidence type="ECO:0000256" key="1">
    <source>
        <dbReference type="SAM" id="MobiDB-lite"/>
    </source>
</evidence>
<comment type="caution">
    <text evidence="3">The sequence shown here is derived from an EMBL/GenBank/DDBJ whole genome shotgun (WGS) entry which is preliminary data.</text>
</comment>
<dbReference type="AlphaFoldDB" id="A0AA39R3S4"/>
<organism evidence="3 4">
    <name type="scientific">Cladonia borealis</name>
    <dbReference type="NCBI Taxonomy" id="184061"/>
    <lineage>
        <taxon>Eukaryota</taxon>
        <taxon>Fungi</taxon>
        <taxon>Dikarya</taxon>
        <taxon>Ascomycota</taxon>
        <taxon>Pezizomycotina</taxon>
        <taxon>Lecanoromycetes</taxon>
        <taxon>OSLEUM clade</taxon>
        <taxon>Lecanoromycetidae</taxon>
        <taxon>Lecanorales</taxon>
        <taxon>Lecanorineae</taxon>
        <taxon>Cladoniaceae</taxon>
        <taxon>Cladonia</taxon>
    </lineage>
</organism>
<keyword evidence="2" id="KW-1133">Transmembrane helix</keyword>
<protein>
    <submittedName>
        <fullName evidence="3">Uncharacterized protein</fullName>
    </submittedName>
</protein>
<name>A0AA39R3S4_9LECA</name>
<evidence type="ECO:0000313" key="4">
    <source>
        <dbReference type="Proteomes" id="UP001166286"/>
    </source>
</evidence>
<feature type="region of interest" description="Disordered" evidence="1">
    <location>
        <begin position="245"/>
        <end position="264"/>
    </location>
</feature>
<evidence type="ECO:0000313" key="3">
    <source>
        <dbReference type="EMBL" id="KAK0514372.1"/>
    </source>
</evidence>
<dbReference type="EMBL" id="JAFEKC020000005">
    <property type="protein sequence ID" value="KAK0514372.1"/>
    <property type="molecule type" value="Genomic_DNA"/>
</dbReference>
<feature type="region of interest" description="Disordered" evidence="1">
    <location>
        <begin position="126"/>
        <end position="233"/>
    </location>
</feature>
<accession>A0AA39R3S4</accession>
<feature type="compositionally biased region" description="Low complexity" evidence="1">
    <location>
        <begin position="374"/>
        <end position="388"/>
    </location>
</feature>
<keyword evidence="4" id="KW-1185">Reference proteome</keyword>
<feature type="compositionally biased region" description="Basic and acidic residues" evidence="1">
    <location>
        <begin position="205"/>
        <end position="218"/>
    </location>
</feature>
<feature type="region of interest" description="Disordered" evidence="1">
    <location>
        <begin position="437"/>
        <end position="478"/>
    </location>
</feature>
<sequence length="478" mass="51917">MDLLPIIIIVSMLGFFLTLATILFTWQFLKARERRRRRRQSTGSTHRPPRQLTLRSGQVIPKSEAQDTASTRDPVSVDLPSPGLQPVPTYTVTCEAGARRISLPGTKIAAHEHGRPPILADLEAQHQNVDQHEKTSSEPPRGKEHLKITKARAQSIPPGIVSDRKGSLTIPRPALVNIESRRPSASKSVETKRSRSTASKGQDSQTRRSSREISDSLEKAFSGPGLLGEDVPELPSMPVGAVIRNSSTYTGDSSRTSERRMSAKTFDSANASSRAISEAIQKPSHLFSGVSYGPHVRFAQKEDVNRISFLSTSNSMSSTATSPQLSPISPTCPTLSSKLDLEPYKPPPTDILSTTIISTPPPLRDTPPHLATPEFGESSFFDSGSSSDNSRPAPPQRGVSVMSNRSVLTIASSEISTNWTIGNAQVVNIYPSVAQARSPPPYARTLRSKYGRYPRGRRDKALPVVPKSPLSISELGPV</sequence>
<proteinExistence type="predicted"/>
<feature type="transmembrane region" description="Helical" evidence="2">
    <location>
        <begin position="6"/>
        <end position="29"/>
    </location>
</feature>
<feature type="region of interest" description="Disordered" evidence="1">
    <location>
        <begin position="360"/>
        <end position="400"/>
    </location>
</feature>
<reference evidence="3" key="1">
    <citation type="submission" date="2023-03" db="EMBL/GenBank/DDBJ databases">
        <title>Complete genome of Cladonia borealis.</title>
        <authorList>
            <person name="Park H."/>
        </authorList>
    </citation>
    <scope>NUCLEOTIDE SEQUENCE</scope>
    <source>
        <strain evidence="3">ANT050790</strain>
    </source>
</reference>
<feature type="compositionally biased region" description="Polar residues" evidence="1">
    <location>
        <begin position="245"/>
        <end position="254"/>
    </location>
</feature>
<keyword evidence="2" id="KW-0472">Membrane</keyword>
<evidence type="ECO:0000256" key="2">
    <source>
        <dbReference type="SAM" id="Phobius"/>
    </source>
</evidence>